<protein>
    <submittedName>
        <fullName evidence="1">Kinase family protein</fullName>
    </submittedName>
</protein>
<gene>
    <name evidence="1" type="ORF">OWV82_020889</name>
</gene>
<sequence>MGCVSSKKAAKAVAASAAASPALEVSTAATGAVTDNSQSLKYIFSSRTPSGALDIGSKDGEKSEDQHKGSRELRKPKKTSSNKKGNPFSIKLGLSLRHVDAEQIAAGWPAWLTAAAGEAVYGLVPLRAESFEKLEKIGQGTYSSVFRAREVATGNMVALKKVRFDNFQPESIRFMAREIMILRRLDHPNIVKLEGVITSRLSSTIYLVFEYMEHDLAGLSSSPDIKLTEPQVKCYMRQLLHGVEHCHMRGIMHRDIKASNILVNNDGILKLGDFGLANILTSKNKQKLTSRVVTLWYRPPELLMGSSNYNVTADLWSIGCVFAELLIGKPILKGRTEVEQLHKIFKLCGSPPEEYWKKCKLPHGDMFKPQHPYDGYLRERCKDFPPTAVDLIETFLSIEPYKRGTASSALMSEYFTTPPYACDPSSLPKYPPKKEIDAKQRDEARRKKARARMREPVSSKKTRRTRPTLQESNTFNKLTTKEELEDDTQFGTRNNNTNTNNNNNNNDDDANIHKGRGSGVRRDPKNPFDTISETSRVTSTSQATYASHGDSVFTAPTQISVSSGFAWAKMPKEDAAITLSSRSRVNSFDASNLGFNVSNVTKDETRIRFRSKEQDLFEASTRPMHGHLNNFDRVASFNVSDMRYSMATPDKEGGAGHKNDLGHKDEPKVQYSGPLLSESQKIDELLQRNESNIRRANRRSRFYRER</sequence>
<accession>A0ACC1X8A6</accession>
<dbReference type="EMBL" id="CM051404">
    <property type="protein sequence ID" value="KAJ4707358.1"/>
    <property type="molecule type" value="Genomic_DNA"/>
</dbReference>
<keyword evidence="2" id="KW-1185">Reference proteome</keyword>
<evidence type="ECO:0000313" key="2">
    <source>
        <dbReference type="Proteomes" id="UP001164539"/>
    </source>
</evidence>
<organism evidence="1 2">
    <name type="scientific">Melia azedarach</name>
    <name type="common">Chinaberry tree</name>
    <dbReference type="NCBI Taxonomy" id="155640"/>
    <lineage>
        <taxon>Eukaryota</taxon>
        <taxon>Viridiplantae</taxon>
        <taxon>Streptophyta</taxon>
        <taxon>Embryophyta</taxon>
        <taxon>Tracheophyta</taxon>
        <taxon>Spermatophyta</taxon>
        <taxon>Magnoliopsida</taxon>
        <taxon>eudicotyledons</taxon>
        <taxon>Gunneridae</taxon>
        <taxon>Pentapetalae</taxon>
        <taxon>rosids</taxon>
        <taxon>malvids</taxon>
        <taxon>Sapindales</taxon>
        <taxon>Meliaceae</taxon>
        <taxon>Melia</taxon>
    </lineage>
</organism>
<comment type="caution">
    <text evidence="1">The sequence shown here is derived from an EMBL/GenBank/DDBJ whole genome shotgun (WGS) entry which is preliminary data.</text>
</comment>
<name>A0ACC1X8A6_MELAZ</name>
<dbReference type="Proteomes" id="UP001164539">
    <property type="component" value="Chromosome 11"/>
</dbReference>
<evidence type="ECO:0000313" key="1">
    <source>
        <dbReference type="EMBL" id="KAJ4707358.1"/>
    </source>
</evidence>
<keyword evidence="1" id="KW-0418">Kinase</keyword>
<keyword evidence="1" id="KW-0808">Transferase</keyword>
<reference evidence="1 2" key="1">
    <citation type="journal article" date="2023" name="Science">
        <title>Complex scaffold remodeling in plant triterpene biosynthesis.</title>
        <authorList>
            <person name="De La Pena R."/>
            <person name="Hodgson H."/>
            <person name="Liu J.C."/>
            <person name="Stephenson M.J."/>
            <person name="Martin A.C."/>
            <person name="Owen C."/>
            <person name="Harkess A."/>
            <person name="Leebens-Mack J."/>
            <person name="Jimenez L.E."/>
            <person name="Osbourn A."/>
            <person name="Sattely E.S."/>
        </authorList>
    </citation>
    <scope>NUCLEOTIDE SEQUENCE [LARGE SCALE GENOMIC DNA]</scope>
    <source>
        <strain evidence="2">cv. JPN11</strain>
        <tissue evidence="1">Leaf</tissue>
    </source>
</reference>
<proteinExistence type="predicted"/>